<protein>
    <submittedName>
        <fullName evidence="1">Uncharacterized protein</fullName>
    </submittedName>
</protein>
<evidence type="ECO:0000313" key="2">
    <source>
        <dbReference type="Proteomes" id="UP001235874"/>
    </source>
</evidence>
<evidence type="ECO:0000313" key="1">
    <source>
        <dbReference type="EMBL" id="WLS43300.1"/>
    </source>
</evidence>
<dbReference type="Proteomes" id="UP001235874">
    <property type="component" value="Chromosome"/>
</dbReference>
<keyword evidence="2" id="KW-1185">Reference proteome</keyword>
<dbReference type="EMBL" id="CP130472">
    <property type="protein sequence ID" value="WLS43300.1"/>
    <property type="molecule type" value="Genomic_DNA"/>
</dbReference>
<name>A0AAJ6HRJ5_9ACTN</name>
<gene>
    <name evidence="1" type="ORF">Q3V37_17955</name>
</gene>
<dbReference type="RefSeq" id="WP_306270720.1">
    <property type="nucleotide sequence ID" value="NZ_CP130472.1"/>
</dbReference>
<dbReference type="AlphaFoldDB" id="A0AAJ6HRJ5"/>
<organism evidence="1 2">
    <name type="scientific">Micromonospora profundi</name>
    <dbReference type="NCBI Taxonomy" id="1420889"/>
    <lineage>
        <taxon>Bacteria</taxon>
        <taxon>Bacillati</taxon>
        <taxon>Actinomycetota</taxon>
        <taxon>Actinomycetes</taxon>
        <taxon>Micromonosporales</taxon>
        <taxon>Micromonosporaceae</taxon>
        <taxon>Micromonospora</taxon>
    </lineage>
</organism>
<sequence length="230" mass="25101">MPEALHGVNTIKAGDMTFLLSEVGGGTAVHLTPEAPVAGREAVEELWLDNERDVPTVRNYDRTALLERRWSARTLCGRKWTVMAGGDGGPLTRYSDIAFAPSCRRCLVLMDQHFPQPPARERLGLVAQVAADLVCEYGFAEIHHVPGDQQAALRKAIRALVRRQSGHGSTTMVRDTAVYASCDAVIDQRRDEHNLAAVEALGNALCGGGQPRPVQRPERRISWATLTAGK</sequence>
<reference evidence="1 2" key="1">
    <citation type="submission" date="2023-07" db="EMBL/GenBank/DDBJ databases">
        <title>Micromonospora profundi TRM 95458 converts glycerol to a new osmotic compound.</title>
        <authorList>
            <person name="Lu D."/>
        </authorList>
    </citation>
    <scope>NUCLEOTIDE SEQUENCE [LARGE SCALE GENOMIC DNA]</scope>
    <source>
        <strain evidence="1 2">TRM95458</strain>
    </source>
</reference>
<dbReference type="KEGG" id="mprn:Q3V37_17955"/>
<proteinExistence type="predicted"/>
<accession>A0AAJ6HRJ5</accession>